<evidence type="ECO:0000256" key="14">
    <source>
        <dbReference type="HAMAP-Rule" id="MF_00154"/>
    </source>
</evidence>
<dbReference type="FunFam" id="1.10.357.140:FF:000001">
    <property type="entry name" value="Protoheme IX farnesyltransferase"/>
    <property type="match status" value="1"/>
</dbReference>
<evidence type="ECO:0000256" key="7">
    <source>
        <dbReference type="ARBA" id="ARBA00022989"/>
    </source>
</evidence>
<dbReference type="HAMAP" id="MF_00154">
    <property type="entry name" value="CyoE_CtaB"/>
    <property type="match status" value="1"/>
</dbReference>
<dbReference type="CDD" id="cd13957">
    <property type="entry name" value="PT_UbiA_Cox10"/>
    <property type="match status" value="1"/>
</dbReference>
<keyword evidence="7 14" id="KW-1133">Transmembrane helix</keyword>
<feature type="transmembrane region" description="Helical" evidence="14">
    <location>
        <begin position="183"/>
        <end position="206"/>
    </location>
</feature>
<comment type="similarity">
    <text evidence="14">Belongs to the UbiA prenyltransferase family. Protoheme IX farnesyltransferase subfamily.</text>
</comment>
<feature type="transmembrane region" description="Helical" evidence="14">
    <location>
        <begin position="133"/>
        <end position="151"/>
    </location>
</feature>
<evidence type="ECO:0000256" key="1">
    <source>
        <dbReference type="ARBA" id="ARBA00004651"/>
    </source>
</evidence>
<feature type="transmembrane region" description="Helical" evidence="14">
    <location>
        <begin position="62"/>
        <end position="83"/>
    </location>
</feature>
<keyword evidence="8 14" id="KW-0350">Heme biosynthesis</keyword>
<comment type="caution">
    <text evidence="15">The sequence shown here is derived from an EMBL/GenBank/DDBJ whole genome shotgun (WGS) entry which is preliminary data.</text>
</comment>
<name>A0AAV4LFV0_9BACL</name>
<evidence type="ECO:0000256" key="4">
    <source>
        <dbReference type="ARBA" id="ARBA00022475"/>
    </source>
</evidence>
<comment type="miscellaneous">
    <text evidence="14">Carbon 2 of the heme B porphyrin ring is defined according to the Fischer nomenclature.</text>
</comment>
<evidence type="ECO:0000313" key="16">
    <source>
        <dbReference type="Proteomes" id="UP001057291"/>
    </source>
</evidence>
<comment type="catalytic activity">
    <reaction evidence="13 14">
        <text>heme b + (2E,6E)-farnesyl diphosphate + H2O = Fe(II)-heme o + diphosphate</text>
        <dbReference type="Rhea" id="RHEA:28070"/>
        <dbReference type="ChEBI" id="CHEBI:15377"/>
        <dbReference type="ChEBI" id="CHEBI:33019"/>
        <dbReference type="ChEBI" id="CHEBI:60344"/>
        <dbReference type="ChEBI" id="CHEBI:60530"/>
        <dbReference type="ChEBI" id="CHEBI:175763"/>
        <dbReference type="EC" id="2.5.1.141"/>
    </reaction>
</comment>
<dbReference type="GO" id="GO:0048034">
    <property type="term" value="P:heme O biosynthetic process"/>
    <property type="evidence" value="ECO:0007669"/>
    <property type="project" value="UniProtKB-UniRule"/>
</dbReference>
<keyword evidence="4 14" id="KW-1003">Cell membrane</keyword>
<dbReference type="NCBIfam" id="NF003349">
    <property type="entry name" value="PRK04375.1-2"/>
    <property type="match status" value="1"/>
</dbReference>
<feature type="transmembrane region" description="Helical" evidence="14">
    <location>
        <begin position="255"/>
        <end position="276"/>
    </location>
</feature>
<evidence type="ECO:0000256" key="8">
    <source>
        <dbReference type="ARBA" id="ARBA00023133"/>
    </source>
</evidence>
<dbReference type="InterPro" id="IPR006369">
    <property type="entry name" value="Protohaem_IX_farnesylTrfase"/>
</dbReference>
<evidence type="ECO:0000256" key="6">
    <source>
        <dbReference type="ARBA" id="ARBA00022692"/>
    </source>
</evidence>
<dbReference type="PANTHER" id="PTHR43448">
    <property type="entry name" value="PROTOHEME IX FARNESYLTRANSFERASE, MITOCHONDRIAL"/>
    <property type="match status" value="1"/>
</dbReference>
<dbReference type="InterPro" id="IPR000537">
    <property type="entry name" value="UbiA_prenyltransferase"/>
</dbReference>
<evidence type="ECO:0000256" key="10">
    <source>
        <dbReference type="ARBA" id="ARBA00030253"/>
    </source>
</evidence>
<keyword evidence="16" id="KW-1185">Reference proteome</keyword>
<protein>
    <recommendedName>
        <fullName evidence="11 14">Protoheme IX farnesyltransferase</fullName>
        <ecNumber evidence="3 14">2.5.1.141</ecNumber>
    </recommendedName>
    <alternativeName>
        <fullName evidence="12 14">Heme B farnesyltransferase</fullName>
    </alternativeName>
    <alternativeName>
        <fullName evidence="10 14">Heme O synthase</fullName>
    </alternativeName>
</protein>
<feature type="transmembrane region" description="Helical" evidence="14">
    <location>
        <begin position="108"/>
        <end position="127"/>
    </location>
</feature>
<comment type="subunit">
    <text evidence="14">Interacts with CtaA.</text>
</comment>
<dbReference type="InterPro" id="IPR044878">
    <property type="entry name" value="UbiA_sf"/>
</dbReference>
<evidence type="ECO:0000256" key="13">
    <source>
        <dbReference type="ARBA" id="ARBA00047690"/>
    </source>
</evidence>
<comment type="pathway">
    <text evidence="2 14">Porphyrin-containing compound metabolism; heme O biosynthesis; heme O from protoheme: step 1/1.</text>
</comment>
<feature type="transmembrane region" description="Helical" evidence="14">
    <location>
        <begin position="232"/>
        <end position="249"/>
    </location>
</feature>
<keyword evidence="5 14" id="KW-0808">Transferase</keyword>
<dbReference type="EMBL" id="BOQE01000001">
    <property type="protein sequence ID" value="GIM46389.1"/>
    <property type="molecule type" value="Genomic_DNA"/>
</dbReference>
<evidence type="ECO:0000256" key="5">
    <source>
        <dbReference type="ARBA" id="ARBA00022679"/>
    </source>
</evidence>
<dbReference type="PROSITE" id="PS00943">
    <property type="entry name" value="UBIA"/>
    <property type="match status" value="1"/>
</dbReference>
<evidence type="ECO:0000256" key="11">
    <source>
        <dbReference type="ARBA" id="ARBA00040810"/>
    </source>
</evidence>
<dbReference type="GO" id="GO:0008495">
    <property type="term" value="F:protoheme IX farnesyltransferase activity"/>
    <property type="evidence" value="ECO:0007669"/>
    <property type="project" value="UniProtKB-UniRule"/>
</dbReference>
<gene>
    <name evidence="14" type="primary">ctaB</name>
    <name evidence="15" type="ORF">DNHGIG_19380</name>
</gene>
<evidence type="ECO:0000256" key="2">
    <source>
        <dbReference type="ARBA" id="ARBA00004919"/>
    </source>
</evidence>
<dbReference type="Pfam" id="PF01040">
    <property type="entry name" value="UbiA"/>
    <property type="match status" value="1"/>
</dbReference>
<dbReference type="Gene3D" id="1.10.357.140">
    <property type="entry name" value="UbiA prenyltransferase"/>
    <property type="match status" value="1"/>
</dbReference>
<dbReference type="EC" id="2.5.1.141" evidence="3 14"/>
<keyword evidence="6 14" id="KW-0812">Transmembrane</keyword>
<organism evidence="15 16">
    <name type="scientific">Collibacillus ludicampi</name>
    <dbReference type="NCBI Taxonomy" id="2771369"/>
    <lineage>
        <taxon>Bacteria</taxon>
        <taxon>Bacillati</taxon>
        <taxon>Bacillota</taxon>
        <taxon>Bacilli</taxon>
        <taxon>Bacillales</taxon>
        <taxon>Alicyclobacillaceae</taxon>
        <taxon>Collibacillus</taxon>
    </lineage>
</organism>
<feature type="transmembrane region" description="Helical" evidence="14">
    <location>
        <begin position="37"/>
        <end position="56"/>
    </location>
</feature>
<keyword evidence="9 14" id="KW-0472">Membrane</keyword>
<dbReference type="NCBIfam" id="TIGR01473">
    <property type="entry name" value="cyoE_ctaB"/>
    <property type="match status" value="1"/>
</dbReference>
<sequence length="309" mass="34378">MSMSQRDVLPSVESSLSPSSSMLQTIQAYIALTKPRILVLIVFTSLCAAFVAQRGIPDLRVTLAMLVGLWLCSGGSAAINMWYDRDIDAIMKRTCKRPIPAGLVEPKAAFWFGIALGILSIVIFLAFVNPLAALLSFLGYVYYAVIYTMWLKRSTPQNIVIGGGAGAVPVLIGWASITGNLSLAPILMFMIIFLWTPPHSWALALYKNEEYTRAGIPMMPVVRGPRSTKRQSVVYAVLLLICSVGLYFTGAVGKLYLIASIVLGVVFLVYNIFMWREKDDQFVWAKRTFFFSLFYMLLIFIFMVIGMAF</sequence>
<dbReference type="RefSeq" id="WP_282199498.1">
    <property type="nucleotide sequence ID" value="NZ_BOQE01000001.1"/>
</dbReference>
<comment type="subcellular location">
    <subcellularLocation>
        <location evidence="1 14">Cell membrane</location>
        <topology evidence="1 14">Multi-pass membrane protein</topology>
    </subcellularLocation>
</comment>
<proteinExistence type="inferred from homology"/>
<accession>A0AAV4LFV0</accession>
<dbReference type="AlphaFoldDB" id="A0AAV4LFV0"/>
<comment type="function">
    <text evidence="14">Converts heme B (protoheme IX) to heme O by substitution of the vinyl group on carbon 2 of heme B porphyrin ring with a hydroxyethyl farnesyl side group.</text>
</comment>
<evidence type="ECO:0000256" key="9">
    <source>
        <dbReference type="ARBA" id="ARBA00023136"/>
    </source>
</evidence>
<dbReference type="GO" id="GO:0005886">
    <property type="term" value="C:plasma membrane"/>
    <property type="evidence" value="ECO:0007669"/>
    <property type="project" value="UniProtKB-SubCell"/>
</dbReference>
<feature type="transmembrane region" description="Helical" evidence="14">
    <location>
        <begin position="288"/>
        <end position="308"/>
    </location>
</feature>
<dbReference type="Proteomes" id="UP001057291">
    <property type="component" value="Unassembled WGS sequence"/>
</dbReference>
<dbReference type="InterPro" id="IPR030470">
    <property type="entry name" value="UbiA_prenylTrfase_CS"/>
</dbReference>
<dbReference type="PANTHER" id="PTHR43448:SF7">
    <property type="entry name" value="4-HYDROXYBENZOATE SOLANESYLTRANSFERASE"/>
    <property type="match status" value="1"/>
</dbReference>
<evidence type="ECO:0000256" key="12">
    <source>
        <dbReference type="ARBA" id="ARBA00042475"/>
    </source>
</evidence>
<reference evidence="15" key="1">
    <citation type="journal article" date="2023" name="Int. J. Syst. Evol. Microbiol.">
        <title>Collibacillus ludicampi gen. nov., sp. nov., a new soil bacterium of the family Alicyclobacillaceae.</title>
        <authorList>
            <person name="Jojima T."/>
            <person name="Ioku Y."/>
            <person name="Fukuta Y."/>
            <person name="Shirasaka N."/>
            <person name="Matsumura Y."/>
            <person name="Mori M."/>
        </authorList>
    </citation>
    <scope>NUCLEOTIDE SEQUENCE</scope>
    <source>
        <strain evidence="15">TP075</strain>
    </source>
</reference>
<evidence type="ECO:0000256" key="3">
    <source>
        <dbReference type="ARBA" id="ARBA00012292"/>
    </source>
</evidence>
<evidence type="ECO:0000313" key="15">
    <source>
        <dbReference type="EMBL" id="GIM46389.1"/>
    </source>
</evidence>
<feature type="transmembrane region" description="Helical" evidence="14">
    <location>
        <begin position="158"/>
        <end position="177"/>
    </location>
</feature>